<accession>A0ABR6R9Z5</accession>
<gene>
    <name evidence="4" type="ORF">HNP33_000021</name>
</gene>
<dbReference type="InterPro" id="IPR013783">
    <property type="entry name" value="Ig-like_fold"/>
</dbReference>
<proteinExistence type="inferred from homology"/>
<organism evidence="4 5">
    <name type="scientific">Comamonas odontotermitis</name>
    <dbReference type="NCBI Taxonomy" id="379895"/>
    <lineage>
        <taxon>Bacteria</taxon>
        <taxon>Pseudomonadati</taxon>
        <taxon>Pseudomonadota</taxon>
        <taxon>Betaproteobacteria</taxon>
        <taxon>Burkholderiales</taxon>
        <taxon>Comamonadaceae</taxon>
        <taxon>Comamonas</taxon>
    </lineage>
</organism>
<evidence type="ECO:0000313" key="4">
    <source>
        <dbReference type="EMBL" id="MBB6575973.1"/>
    </source>
</evidence>
<feature type="domain" description="Big-1" evidence="3">
    <location>
        <begin position="392"/>
        <end position="487"/>
    </location>
</feature>
<protein>
    <submittedName>
        <fullName evidence="4">5-hydroxyisourate hydrolase-like protein (Transthyretin family)</fullName>
    </submittedName>
</protein>
<dbReference type="RefSeq" id="WP_184704027.1">
    <property type="nucleotide sequence ID" value="NZ_JACHKZ010000001.1"/>
</dbReference>
<evidence type="ECO:0000256" key="1">
    <source>
        <dbReference type="ARBA" id="ARBA00010116"/>
    </source>
</evidence>
<comment type="similarity">
    <text evidence="1">Belongs to the intimin/invasin family.</text>
</comment>
<evidence type="ECO:0000256" key="2">
    <source>
        <dbReference type="SAM" id="Phobius"/>
    </source>
</evidence>
<evidence type="ECO:0000259" key="3">
    <source>
        <dbReference type="PROSITE" id="PS51127"/>
    </source>
</evidence>
<dbReference type="SUPFAM" id="SSF49373">
    <property type="entry name" value="Invasin/intimin cell-adhesion fragments"/>
    <property type="match status" value="2"/>
</dbReference>
<keyword evidence="2" id="KW-0472">Membrane</keyword>
<reference evidence="4 5" key="1">
    <citation type="submission" date="2020-08" db="EMBL/GenBank/DDBJ databases">
        <title>Functional genomics of gut bacteria from endangered species of beetles.</title>
        <authorList>
            <person name="Carlos-Shanley C."/>
        </authorList>
    </citation>
    <scope>NUCLEOTIDE SEQUENCE [LARGE SCALE GENOMIC DNA]</scope>
    <source>
        <strain evidence="4 5">S00124</strain>
    </source>
</reference>
<feature type="domain" description="Big-1" evidence="3">
    <location>
        <begin position="292"/>
        <end position="387"/>
    </location>
</feature>
<keyword evidence="2" id="KW-1133">Transmembrane helix</keyword>
<dbReference type="Gene3D" id="2.60.40.10">
    <property type="entry name" value="Immunoglobulins"/>
    <property type="match status" value="2"/>
</dbReference>
<dbReference type="EMBL" id="JACHKZ010000001">
    <property type="protein sequence ID" value="MBB6575973.1"/>
    <property type="molecule type" value="Genomic_DNA"/>
</dbReference>
<feature type="transmembrane region" description="Helical" evidence="2">
    <location>
        <begin position="499"/>
        <end position="519"/>
    </location>
</feature>
<keyword evidence="2" id="KW-0812">Transmembrane</keyword>
<dbReference type="PROSITE" id="PS51127">
    <property type="entry name" value="BIG1"/>
    <property type="match status" value="2"/>
</dbReference>
<dbReference type="InterPro" id="IPR003344">
    <property type="entry name" value="Big_1_dom"/>
</dbReference>
<sequence length="526" mass="53453">MAGAPAHAALVNFYSATGKLGLSVDGCGTSADECNIRVNKPSATSTVKIAFLMTAGSPGATLADNSISLAGQPIAWTESVLSNVIGISNYRADVTSVVKPIIDAAAVGLSNIVVNESVATSFRVDGSVLVVVFDDPSQTKDSSVLLNFGAQSSAGDTFNVTLASPIDPTVPGAQLDMGLGISFGYQENSTNQNSMVQINGQTLTSSAGGDDDGEHANGALLTVGGIGDSNDNPADPLALATNARSDDELYSLLPFLTSSTTAISTYTVNASSDDNIFFAYFQSSTPAIIGSGILLSQLVDTHTVGATHDVQAVITDTNGVPQPNISVTFTVTSGPNAGQTFTANTDANGKANFSYQGTGGVGSDAIEASFVSSNNTITSNVLNVTWTAPVLQIALSQTVDTHAVGTSHEVQAVITDANGTPQPNISVTFTVTSGPNAGQTFTANTDANGKANFSYLGNGGVGSDAIEASFVSSNNTITSNVLNVSWTAPVIKTPAPVPGLGGFALLLTALIMGLVGALMSRRHPAR</sequence>
<evidence type="ECO:0000313" key="5">
    <source>
        <dbReference type="Proteomes" id="UP000562492"/>
    </source>
</evidence>
<dbReference type="Proteomes" id="UP000562492">
    <property type="component" value="Unassembled WGS sequence"/>
</dbReference>
<dbReference type="InterPro" id="IPR008964">
    <property type="entry name" value="Invasin/intimin_cell_adhesion"/>
</dbReference>
<comment type="caution">
    <text evidence="4">The sequence shown here is derived from an EMBL/GenBank/DDBJ whole genome shotgun (WGS) entry which is preliminary data.</text>
</comment>
<keyword evidence="5" id="KW-1185">Reference proteome</keyword>
<name>A0ABR6R9Z5_9BURK</name>